<organism evidence="1 2">
    <name type="scientific">Croceitalea rosinachiae</name>
    <dbReference type="NCBI Taxonomy" id="3075596"/>
    <lineage>
        <taxon>Bacteria</taxon>
        <taxon>Pseudomonadati</taxon>
        <taxon>Bacteroidota</taxon>
        <taxon>Flavobacteriia</taxon>
        <taxon>Flavobacteriales</taxon>
        <taxon>Flavobacteriaceae</taxon>
        <taxon>Croceitalea</taxon>
    </lineage>
</organism>
<dbReference type="EMBL" id="JAVRHR010000002">
    <property type="protein sequence ID" value="MDT0607517.1"/>
    <property type="molecule type" value="Genomic_DNA"/>
</dbReference>
<evidence type="ECO:0000313" key="2">
    <source>
        <dbReference type="Proteomes" id="UP001255246"/>
    </source>
</evidence>
<name>A0ABU3ADD1_9FLAO</name>
<sequence>MDKELCFGFYETHPLWVYEQFGVTQFKFPDLDLLNFTAQLIPEKLRLGHKMEYVFEQLLQYSKTWEVLAKNILVDHGKTRLGELDFLLKNRETQRIHHVELAYKFYIINPEITEPIYRLMGPNKRDMFYTKIDKLRNKQFPLLFSNELTEKLHSLELNPLEIQQQACFKAQLFSPYGVDSMTIRPLNKKCIQGRWIRFDDFNTTEFKKSKYYITYKQEWVLMPSANRLFTSHYETLLNINLRMLKENAPMLWMRKPNGQLEKLFIVWWK</sequence>
<comment type="caution">
    <text evidence="1">The sequence shown here is derived from an EMBL/GenBank/DDBJ whole genome shotgun (WGS) entry which is preliminary data.</text>
</comment>
<gene>
    <name evidence="1" type="ORF">RM706_10770</name>
</gene>
<reference evidence="1 2" key="1">
    <citation type="submission" date="2023-09" db="EMBL/GenBank/DDBJ databases">
        <authorList>
            <person name="Rey-Velasco X."/>
        </authorList>
    </citation>
    <scope>NUCLEOTIDE SEQUENCE [LARGE SCALE GENOMIC DNA]</scope>
    <source>
        <strain evidence="1 2">F388</strain>
    </source>
</reference>
<keyword evidence="2" id="KW-1185">Reference proteome</keyword>
<dbReference type="InterPro" id="IPR015003">
    <property type="entry name" value="DUF1853"/>
</dbReference>
<protein>
    <submittedName>
        <fullName evidence="1">DUF1853 family protein</fullName>
    </submittedName>
</protein>
<accession>A0ABU3ADD1</accession>
<dbReference type="RefSeq" id="WP_311351302.1">
    <property type="nucleotide sequence ID" value="NZ_JAVRHR010000002.1"/>
</dbReference>
<proteinExistence type="predicted"/>
<evidence type="ECO:0000313" key="1">
    <source>
        <dbReference type="EMBL" id="MDT0607517.1"/>
    </source>
</evidence>
<dbReference type="Proteomes" id="UP001255246">
    <property type="component" value="Unassembled WGS sequence"/>
</dbReference>
<dbReference type="Pfam" id="PF08907">
    <property type="entry name" value="DUF1853"/>
    <property type="match status" value="1"/>
</dbReference>